<accession>A0A420HAI2</accession>
<sequence length="186" mass="21334">MLYSGASDNLELKLQIFYDLCSKAELPQTPEAFGQVSSTMLKVDARDYYYDSISGRGLIFDAMVLQTREHFETAERRQHLLSLWNITSLRSTMKLKKNKSIAESFEIMFRELQRVQRGLGDEYKSENTLRDRIVNACRDVKDCAFATFKPAPTLEGLVADIWSAILTSARISEYNKSSFYNRDSAN</sequence>
<dbReference type="EMBL" id="MCBQ01020953">
    <property type="protein sequence ID" value="RKF54421.1"/>
    <property type="molecule type" value="Genomic_DNA"/>
</dbReference>
<gene>
    <name evidence="1" type="ORF">GcM3_209024</name>
</gene>
<dbReference type="Proteomes" id="UP000283383">
    <property type="component" value="Unassembled WGS sequence"/>
</dbReference>
<protein>
    <submittedName>
        <fullName evidence="1">Uncharacterized protein</fullName>
    </submittedName>
</protein>
<reference evidence="1 2" key="1">
    <citation type="journal article" date="2018" name="BMC Genomics">
        <title>Comparative genome analyses reveal sequence features reflecting distinct modes of host-adaptation between dicot and monocot powdery mildew.</title>
        <authorList>
            <person name="Wu Y."/>
            <person name="Ma X."/>
            <person name="Pan Z."/>
            <person name="Kale S.D."/>
            <person name="Song Y."/>
            <person name="King H."/>
            <person name="Zhang Q."/>
            <person name="Presley C."/>
            <person name="Deng X."/>
            <person name="Wei C.I."/>
            <person name="Xiao S."/>
        </authorList>
    </citation>
    <scope>NUCLEOTIDE SEQUENCE [LARGE SCALE GENOMIC DNA]</scope>
    <source>
        <strain evidence="1">UMSG3</strain>
    </source>
</reference>
<evidence type="ECO:0000313" key="2">
    <source>
        <dbReference type="Proteomes" id="UP000283383"/>
    </source>
</evidence>
<comment type="caution">
    <text evidence="1">The sequence shown here is derived from an EMBL/GenBank/DDBJ whole genome shotgun (WGS) entry which is preliminary data.</text>
</comment>
<name>A0A420HAI2_9PEZI</name>
<proteinExistence type="predicted"/>
<evidence type="ECO:0000313" key="1">
    <source>
        <dbReference type="EMBL" id="RKF54421.1"/>
    </source>
</evidence>
<dbReference type="AlphaFoldDB" id="A0A420HAI2"/>
<keyword evidence="2" id="KW-1185">Reference proteome</keyword>
<organism evidence="1 2">
    <name type="scientific">Golovinomyces cichoracearum</name>
    <dbReference type="NCBI Taxonomy" id="62708"/>
    <lineage>
        <taxon>Eukaryota</taxon>
        <taxon>Fungi</taxon>
        <taxon>Dikarya</taxon>
        <taxon>Ascomycota</taxon>
        <taxon>Pezizomycotina</taxon>
        <taxon>Leotiomycetes</taxon>
        <taxon>Erysiphales</taxon>
        <taxon>Erysiphaceae</taxon>
        <taxon>Golovinomyces</taxon>
    </lineage>
</organism>